<accession>C0BQW7</accession>
<name>C0BQW7_BIFPS</name>
<evidence type="ECO:0000313" key="2">
    <source>
        <dbReference type="Proteomes" id="UP000003875"/>
    </source>
</evidence>
<proteinExistence type="predicted"/>
<protein>
    <submittedName>
        <fullName evidence="1">Uncharacterized protein</fullName>
    </submittedName>
</protein>
<evidence type="ECO:0000313" key="1">
    <source>
        <dbReference type="EMBL" id="EEG71880.1"/>
    </source>
</evidence>
<reference evidence="1 2" key="2">
    <citation type="submission" date="2009-02" db="EMBL/GenBank/DDBJ databases">
        <authorList>
            <person name="Fulton L."/>
            <person name="Clifton S."/>
            <person name="Fulton B."/>
            <person name="Xu J."/>
            <person name="Minx P."/>
            <person name="Pepin K.H."/>
            <person name="Johnson M."/>
            <person name="Bhonagiri V."/>
            <person name="Nash W.E."/>
            <person name="Mardis E.R."/>
            <person name="Wilson R.K."/>
        </authorList>
    </citation>
    <scope>NUCLEOTIDE SEQUENCE [LARGE SCALE GENOMIC DNA]</scope>
    <source>
        <strain evidence="1 2">DSM 20438</strain>
    </source>
</reference>
<dbReference type="Proteomes" id="UP000003875">
    <property type="component" value="Unassembled WGS sequence"/>
</dbReference>
<sequence length="50" mass="5921">MNDRIGRIGHLLAFVRCLRGSTWRNRRNQAGWLHLEVPSLRMSVRSERFA</sequence>
<comment type="caution">
    <text evidence="1">The sequence shown here is derived from an EMBL/GenBank/DDBJ whole genome shotgun (WGS) entry which is preliminary data.</text>
</comment>
<reference evidence="1 2" key="1">
    <citation type="submission" date="2009-02" db="EMBL/GenBank/DDBJ databases">
        <title>Draft genome sequence of Bifidobacterium pseudocatenulatum (DSM 20438).</title>
        <authorList>
            <person name="Sudarsanam P."/>
            <person name="Ley R."/>
            <person name="Guruge J."/>
            <person name="Turnbaugh P.J."/>
            <person name="Mahowald M."/>
            <person name="Liep D."/>
            <person name="Gordon J."/>
        </authorList>
    </citation>
    <scope>NUCLEOTIDE SEQUENCE [LARGE SCALE GENOMIC DNA]</scope>
    <source>
        <strain evidence="1 2">DSM 20438</strain>
    </source>
</reference>
<organism evidence="1 2">
    <name type="scientific">Bifidobacterium pseudocatenulatum DSM 20438 = JCM 1200 = LMG 10505</name>
    <dbReference type="NCBI Taxonomy" id="547043"/>
    <lineage>
        <taxon>Bacteria</taxon>
        <taxon>Bacillati</taxon>
        <taxon>Actinomycetota</taxon>
        <taxon>Actinomycetes</taxon>
        <taxon>Bifidobacteriales</taxon>
        <taxon>Bifidobacteriaceae</taxon>
        <taxon>Bifidobacterium</taxon>
    </lineage>
</organism>
<dbReference type="EMBL" id="ABXX02000001">
    <property type="protein sequence ID" value="EEG71880.1"/>
    <property type="molecule type" value="Genomic_DNA"/>
</dbReference>
<gene>
    <name evidence="1" type="ORF">BIFPSEUDO_02772</name>
</gene>
<dbReference type="AlphaFoldDB" id="C0BQW7"/>